<evidence type="ECO:0000313" key="3">
    <source>
        <dbReference type="Proteomes" id="UP000299102"/>
    </source>
</evidence>
<accession>A0A4C1WT79</accession>
<keyword evidence="1" id="KW-0472">Membrane</keyword>
<reference evidence="2 3" key="1">
    <citation type="journal article" date="2019" name="Commun. Biol.">
        <title>The bagworm genome reveals a unique fibroin gene that provides high tensile strength.</title>
        <authorList>
            <person name="Kono N."/>
            <person name="Nakamura H."/>
            <person name="Ohtoshi R."/>
            <person name="Tomita M."/>
            <person name="Numata K."/>
            <person name="Arakawa K."/>
        </authorList>
    </citation>
    <scope>NUCLEOTIDE SEQUENCE [LARGE SCALE GENOMIC DNA]</scope>
</reference>
<dbReference type="EMBL" id="BGZK01000627">
    <property type="protein sequence ID" value="GBP53529.1"/>
    <property type="molecule type" value="Genomic_DNA"/>
</dbReference>
<name>A0A4C1WT79_EUMVA</name>
<sequence>MLEPKEPDDEVGSFARDSTINYLGMFWLLGIVLRCILTMIGFQGLTMKPEGSYAGPADEALQECLAEVLNVDKETKGTPPRGFKICIVTFFRISTRKRRGVTARPPFTPAVDRSRKIYTYLLDLISKNHQSDTERADSRSALADYLLRTIGWVV</sequence>
<organism evidence="2 3">
    <name type="scientific">Eumeta variegata</name>
    <name type="common">Bagworm moth</name>
    <name type="synonym">Eumeta japonica</name>
    <dbReference type="NCBI Taxonomy" id="151549"/>
    <lineage>
        <taxon>Eukaryota</taxon>
        <taxon>Metazoa</taxon>
        <taxon>Ecdysozoa</taxon>
        <taxon>Arthropoda</taxon>
        <taxon>Hexapoda</taxon>
        <taxon>Insecta</taxon>
        <taxon>Pterygota</taxon>
        <taxon>Neoptera</taxon>
        <taxon>Endopterygota</taxon>
        <taxon>Lepidoptera</taxon>
        <taxon>Glossata</taxon>
        <taxon>Ditrysia</taxon>
        <taxon>Tineoidea</taxon>
        <taxon>Psychidae</taxon>
        <taxon>Oiketicinae</taxon>
        <taxon>Eumeta</taxon>
    </lineage>
</organism>
<protein>
    <submittedName>
        <fullName evidence="2">Uncharacterized protein</fullName>
    </submittedName>
</protein>
<feature type="transmembrane region" description="Helical" evidence="1">
    <location>
        <begin position="20"/>
        <end position="42"/>
    </location>
</feature>
<dbReference type="AlphaFoldDB" id="A0A4C1WT79"/>
<comment type="caution">
    <text evidence="2">The sequence shown here is derived from an EMBL/GenBank/DDBJ whole genome shotgun (WGS) entry which is preliminary data.</text>
</comment>
<keyword evidence="1" id="KW-0812">Transmembrane</keyword>
<keyword evidence="1" id="KW-1133">Transmembrane helix</keyword>
<dbReference type="Proteomes" id="UP000299102">
    <property type="component" value="Unassembled WGS sequence"/>
</dbReference>
<proteinExistence type="predicted"/>
<evidence type="ECO:0000256" key="1">
    <source>
        <dbReference type="SAM" id="Phobius"/>
    </source>
</evidence>
<evidence type="ECO:0000313" key="2">
    <source>
        <dbReference type="EMBL" id="GBP53529.1"/>
    </source>
</evidence>
<gene>
    <name evidence="2" type="ORF">EVAR_45402_1</name>
</gene>
<keyword evidence="3" id="KW-1185">Reference proteome</keyword>